<evidence type="ECO:0000313" key="1">
    <source>
        <dbReference type="EMBL" id="KAK9695149.1"/>
    </source>
</evidence>
<organism evidence="1 2">
    <name type="scientific">Popillia japonica</name>
    <name type="common">Japanese beetle</name>
    <dbReference type="NCBI Taxonomy" id="7064"/>
    <lineage>
        <taxon>Eukaryota</taxon>
        <taxon>Metazoa</taxon>
        <taxon>Ecdysozoa</taxon>
        <taxon>Arthropoda</taxon>
        <taxon>Hexapoda</taxon>
        <taxon>Insecta</taxon>
        <taxon>Pterygota</taxon>
        <taxon>Neoptera</taxon>
        <taxon>Endopterygota</taxon>
        <taxon>Coleoptera</taxon>
        <taxon>Polyphaga</taxon>
        <taxon>Scarabaeiformia</taxon>
        <taxon>Scarabaeidae</taxon>
        <taxon>Rutelinae</taxon>
        <taxon>Popillia</taxon>
    </lineage>
</organism>
<protein>
    <submittedName>
        <fullName evidence="1">Uncharacterized protein</fullName>
    </submittedName>
</protein>
<name>A0AAW1IXW2_POPJA</name>
<reference evidence="1 2" key="1">
    <citation type="journal article" date="2024" name="BMC Genomics">
        <title>De novo assembly and annotation of Popillia japonica's genome with initial clues to its potential as an invasive pest.</title>
        <authorList>
            <person name="Cucini C."/>
            <person name="Boschi S."/>
            <person name="Funari R."/>
            <person name="Cardaioli E."/>
            <person name="Iannotti N."/>
            <person name="Marturano G."/>
            <person name="Paoli F."/>
            <person name="Bruttini M."/>
            <person name="Carapelli A."/>
            <person name="Frati F."/>
            <person name="Nardi F."/>
        </authorList>
    </citation>
    <scope>NUCLEOTIDE SEQUENCE [LARGE SCALE GENOMIC DNA]</scope>
    <source>
        <strain evidence="1">DMR45628</strain>
    </source>
</reference>
<dbReference type="AlphaFoldDB" id="A0AAW1IXW2"/>
<dbReference type="EMBL" id="JASPKY010000490">
    <property type="protein sequence ID" value="KAK9695149.1"/>
    <property type="molecule type" value="Genomic_DNA"/>
</dbReference>
<sequence>MSSALVKRRRSIIKKRRQAFSGIENHAKKMKNNSDNKLPNVNVGETVRIPIPDVDRAREDLWNIIGIILSAENDNYEIGTKYGKLSQLYTRN</sequence>
<accession>A0AAW1IXW2</accession>
<gene>
    <name evidence="1" type="ORF">QE152_g33042</name>
</gene>
<keyword evidence="2" id="KW-1185">Reference proteome</keyword>
<comment type="caution">
    <text evidence="1">The sequence shown here is derived from an EMBL/GenBank/DDBJ whole genome shotgun (WGS) entry which is preliminary data.</text>
</comment>
<evidence type="ECO:0000313" key="2">
    <source>
        <dbReference type="Proteomes" id="UP001458880"/>
    </source>
</evidence>
<proteinExistence type="predicted"/>
<dbReference type="Proteomes" id="UP001458880">
    <property type="component" value="Unassembled WGS sequence"/>
</dbReference>